<dbReference type="InterPro" id="IPR016163">
    <property type="entry name" value="Ald_DH_C"/>
</dbReference>
<dbReference type="InterPro" id="IPR015590">
    <property type="entry name" value="Aldehyde_DH_dom"/>
</dbReference>
<evidence type="ECO:0000313" key="3">
    <source>
        <dbReference type="EMBL" id="GAA0738859.1"/>
    </source>
</evidence>
<dbReference type="PANTHER" id="PTHR43353:SF3">
    <property type="entry name" value="ALDEHYDE DEHYDROGENASE-RELATED"/>
    <property type="match status" value="1"/>
</dbReference>
<name>A0ABN1JG11_9FLAO</name>
<reference evidence="3 4" key="1">
    <citation type="journal article" date="2019" name="Int. J. Syst. Evol. Microbiol.">
        <title>The Global Catalogue of Microorganisms (GCM) 10K type strain sequencing project: providing services to taxonomists for standard genome sequencing and annotation.</title>
        <authorList>
            <consortium name="The Broad Institute Genomics Platform"/>
            <consortium name="The Broad Institute Genome Sequencing Center for Infectious Disease"/>
            <person name="Wu L."/>
            <person name="Ma J."/>
        </authorList>
    </citation>
    <scope>NUCLEOTIDE SEQUENCE [LARGE SCALE GENOMIC DNA]</scope>
    <source>
        <strain evidence="3 4">JCM 15976</strain>
    </source>
</reference>
<accession>A0ABN1JG11</accession>
<dbReference type="Proteomes" id="UP001500736">
    <property type="component" value="Unassembled WGS sequence"/>
</dbReference>
<protein>
    <submittedName>
        <fullName evidence="3">Aldehyde dehydrogenase (NADP(+))</fullName>
    </submittedName>
</protein>
<dbReference type="Gene3D" id="3.40.605.10">
    <property type="entry name" value="Aldehyde Dehydrogenase, Chain A, domain 1"/>
    <property type="match status" value="1"/>
</dbReference>
<dbReference type="InterPro" id="IPR050740">
    <property type="entry name" value="Aldehyde_DH_Superfamily"/>
</dbReference>
<dbReference type="InterPro" id="IPR016161">
    <property type="entry name" value="Ald_DH/histidinol_DH"/>
</dbReference>
<dbReference type="InterPro" id="IPR044151">
    <property type="entry name" value="ALDH_KGSADH"/>
</dbReference>
<comment type="caution">
    <text evidence="3">The sequence shown here is derived from an EMBL/GenBank/DDBJ whole genome shotgun (WGS) entry which is preliminary data.</text>
</comment>
<dbReference type="CDD" id="cd07129">
    <property type="entry name" value="ALDH_KGSADH"/>
    <property type="match status" value="1"/>
</dbReference>
<evidence type="ECO:0000259" key="2">
    <source>
        <dbReference type="Pfam" id="PF00171"/>
    </source>
</evidence>
<feature type="domain" description="Aldehyde dehydrogenase" evidence="2">
    <location>
        <begin position="21"/>
        <end position="479"/>
    </location>
</feature>
<gene>
    <name evidence="3" type="ORF">GCM10009431_07210</name>
</gene>
<dbReference type="PANTHER" id="PTHR43353">
    <property type="entry name" value="SUCCINATE-SEMIALDEHYDE DEHYDROGENASE, MITOCHONDRIAL"/>
    <property type="match status" value="1"/>
</dbReference>
<dbReference type="InterPro" id="IPR016162">
    <property type="entry name" value="Ald_DH_N"/>
</dbReference>
<organism evidence="3 4">
    <name type="scientific">Gaetbulibacter jejuensis</name>
    <dbReference type="NCBI Taxonomy" id="584607"/>
    <lineage>
        <taxon>Bacteria</taxon>
        <taxon>Pseudomonadati</taxon>
        <taxon>Bacteroidota</taxon>
        <taxon>Flavobacteriia</taxon>
        <taxon>Flavobacteriales</taxon>
        <taxon>Flavobacteriaceae</taxon>
        <taxon>Gaetbulibacter</taxon>
    </lineage>
</organism>
<keyword evidence="4" id="KW-1185">Reference proteome</keyword>
<keyword evidence="1" id="KW-0560">Oxidoreductase</keyword>
<dbReference type="Gene3D" id="3.40.309.10">
    <property type="entry name" value="Aldehyde Dehydrogenase, Chain A, domain 2"/>
    <property type="match status" value="1"/>
</dbReference>
<dbReference type="EMBL" id="BAAAGF010000001">
    <property type="protein sequence ID" value="GAA0738859.1"/>
    <property type="molecule type" value="Genomic_DNA"/>
</dbReference>
<sequence>MTTRNMITGKNYIGNNLSSKGTKQYNTFNPQLNIKNEHVFTEATAEEIDEAVHLATEAFKVFRSISKEKKAAFLNTIADEILALDDLLIKTYCSESGLPEGRAKGERGRTVMQLRMFADLVNEGSWVDATIDTALPNREPAPKPDLRKMYIPLGPVVVFGASNFPLAYSTAGGDTAAAFAAGCPVIVKSHPMHAGTGELVASAIVKAVQKTGMPNGVFSNLNSSGIEVGEQLVKHSGVKAVGFTGSINGGRALYDIAAQRDEPIPVFAEMGSINPVVMLPKSVKNNYKSLAKTYASSITLGTGQFCTNPGLILGIKGDDLTNFIIKLSEEIVKIDPTCMLHPNIIKAYDAKRQKAVTQDNLHVTAEYAEDVKTNYARQTVATVSGKVFIDNPTLHQEVFGPYSLVVECESVEELEAIISNLEGQLTGTLIAHDDEAAQYPEIVSALQNRVGRIIFNGVPTGVEVCPSMTHGGPYPSSTDSRFTAVGIHSIKRWVRPFSYQDWPNELLPDELKNENPLGISRLVNNKQTTEKI</sequence>
<evidence type="ECO:0000256" key="1">
    <source>
        <dbReference type="ARBA" id="ARBA00023002"/>
    </source>
</evidence>
<dbReference type="Pfam" id="PF00171">
    <property type="entry name" value="Aldedh"/>
    <property type="match status" value="1"/>
</dbReference>
<dbReference type="SUPFAM" id="SSF53720">
    <property type="entry name" value="ALDH-like"/>
    <property type="match status" value="1"/>
</dbReference>
<evidence type="ECO:0000313" key="4">
    <source>
        <dbReference type="Proteomes" id="UP001500736"/>
    </source>
</evidence>
<proteinExistence type="predicted"/>